<dbReference type="Proteomes" id="UP000304382">
    <property type="component" value="Unassembled WGS sequence"/>
</dbReference>
<dbReference type="EMBL" id="BIXZ01000023">
    <property type="protein sequence ID" value="GCF16252.1"/>
    <property type="molecule type" value="Genomic_DNA"/>
</dbReference>
<gene>
    <name evidence="1" type="ORF">Harman_41870</name>
</gene>
<sequence length="70" mass="8279">METGRRKEIKRHISAEDPNELLRDTEEQHMIRHLWVREAADNLFGTVVPHCYISHAILRTLLRLPCFVTN</sequence>
<organism evidence="1 2">
    <name type="scientific">Haloarcula mannanilytica</name>
    <dbReference type="NCBI Taxonomy" id="2509225"/>
    <lineage>
        <taxon>Archaea</taxon>
        <taxon>Methanobacteriati</taxon>
        <taxon>Methanobacteriota</taxon>
        <taxon>Stenosarchaea group</taxon>
        <taxon>Halobacteria</taxon>
        <taxon>Halobacteriales</taxon>
        <taxon>Haloarculaceae</taxon>
        <taxon>Haloarcula</taxon>
    </lineage>
</organism>
<accession>A0A4C2EPQ9</accession>
<protein>
    <submittedName>
        <fullName evidence="1">Uncharacterized protein</fullName>
    </submittedName>
</protein>
<comment type="caution">
    <text evidence="1">The sequence shown here is derived from an EMBL/GenBank/DDBJ whole genome shotgun (WGS) entry which is preliminary data.</text>
</comment>
<keyword evidence="2" id="KW-1185">Reference proteome</keyword>
<evidence type="ECO:0000313" key="1">
    <source>
        <dbReference type="EMBL" id="GCF16252.1"/>
    </source>
</evidence>
<dbReference type="AlphaFoldDB" id="A0A4C2EPQ9"/>
<name>A0A4C2EPQ9_9EURY</name>
<reference evidence="1 2" key="1">
    <citation type="submission" date="2019-02" db="EMBL/GenBank/DDBJ databases">
        <title>Haloarcula mannanilyticum sp. nov., a mannan degrading haloarchaeon isolated from commercial salt.</title>
        <authorList>
            <person name="Enomoto S."/>
            <person name="Shimane Y."/>
            <person name="Kamekura M."/>
            <person name="Ito T."/>
            <person name="Moriya O."/>
            <person name="Ihara K."/>
            <person name="Takahashi-Ando N."/>
            <person name="Fukushima Y."/>
            <person name="Yoshida Y."/>
            <person name="Usama R."/>
            <person name="Takai K."/>
            <person name="Minegishi H."/>
        </authorList>
    </citation>
    <scope>NUCLEOTIDE SEQUENCE [LARGE SCALE GENOMIC DNA]</scope>
    <source>
        <strain evidence="1 2">MD130-1</strain>
    </source>
</reference>
<proteinExistence type="predicted"/>
<evidence type="ECO:0000313" key="2">
    <source>
        <dbReference type="Proteomes" id="UP000304382"/>
    </source>
</evidence>